<keyword evidence="3" id="KW-1185">Reference proteome</keyword>
<accession>A0A1H8MM43</accession>
<organism evidence="2 3">
    <name type="scientific">Halorientalis persicus</name>
    <dbReference type="NCBI Taxonomy" id="1367881"/>
    <lineage>
        <taxon>Archaea</taxon>
        <taxon>Methanobacteriati</taxon>
        <taxon>Methanobacteriota</taxon>
        <taxon>Stenosarchaea group</taxon>
        <taxon>Halobacteria</taxon>
        <taxon>Halobacteriales</taxon>
        <taxon>Haloarculaceae</taxon>
        <taxon>Halorientalis</taxon>
    </lineage>
</organism>
<evidence type="ECO:0000313" key="2">
    <source>
        <dbReference type="EMBL" id="SEO18501.1"/>
    </source>
</evidence>
<protein>
    <submittedName>
        <fullName evidence="2">Uncharacterized protein</fullName>
    </submittedName>
</protein>
<evidence type="ECO:0000256" key="1">
    <source>
        <dbReference type="SAM" id="MobiDB-lite"/>
    </source>
</evidence>
<feature type="compositionally biased region" description="Basic and acidic residues" evidence="1">
    <location>
        <begin position="1"/>
        <end position="27"/>
    </location>
</feature>
<feature type="region of interest" description="Disordered" evidence="1">
    <location>
        <begin position="1"/>
        <end position="34"/>
    </location>
</feature>
<gene>
    <name evidence="2" type="ORF">SAMN05216388_100951</name>
</gene>
<dbReference type="AlphaFoldDB" id="A0A1H8MM43"/>
<dbReference type="Proteomes" id="UP000198775">
    <property type="component" value="Unassembled WGS sequence"/>
</dbReference>
<proteinExistence type="predicted"/>
<evidence type="ECO:0000313" key="3">
    <source>
        <dbReference type="Proteomes" id="UP000198775"/>
    </source>
</evidence>
<reference evidence="3" key="1">
    <citation type="submission" date="2016-10" db="EMBL/GenBank/DDBJ databases">
        <authorList>
            <person name="Varghese N."/>
            <person name="Submissions S."/>
        </authorList>
    </citation>
    <scope>NUCLEOTIDE SEQUENCE [LARGE SCALE GENOMIC DNA]</scope>
    <source>
        <strain evidence="3">IBRC-M 10043</strain>
    </source>
</reference>
<name>A0A1H8MM43_9EURY</name>
<dbReference type="EMBL" id="FOCX01000009">
    <property type="protein sequence ID" value="SEO18501.1"/>
    <property type="molecule type" value="Genomic_DNA"/>
</dbReference>
<sequence length="34" mass="3864">MSASELIERMSEHTPEGVTTHDQRQLDVFETDSS</sequence>